<organism evidence="1 2">
    <name type="scientific">Levilactobacillus fujinensis</name>
    <dbReference type="NCBI Taxonomy" id="2486024"/>
    <lineage>
        <taxon>Bacteria</taxon>
        <taxon>Bacillati</taxon>
        <taxon>Bacillota</taxon>
        <taxon>Bacilli</taxon>
        <taxon>Lactobacillales</taxon>
        <taxon>Lactobacillaceae</taxon>
        <taxon>Levilactobacillus</taxon>
    </lineage>
</organism>
<dbReference type="EMBL" id="JBHSSI010000004">
    <property type="protein sequence ID" value="MFC6259396.1"/>
    <property type="molecule type" value="Genomic_DNA"/>
</dbReference>
<reference evidence="2" key="1">
    <citation type="journal article" date="2019" name="Int. J. Syst. Evol. Microbiol.">
        <title>The Global Catalogue of Microorganisms (GCM) 10K type strain sequencing project: providing services to taxonomists for standard genome sequencing and annotation.</title>
        <authorList>
            <consortium name="The Broad Institute Genomics Platform"/>
            <consortium name="The Broad Institute Genome Sequencing Center for Infectious Disease"/>
            <person name="Wu L."/>
            <person name="Ma J."/>
        </authorList>
    </citation>
    <scope>NUCLEOTIDE SEQUENCE [LARGE SCALE GENOMIC DNA]</scope>
    <source>
        <strain evidence="2">CCM 8908</strain>
    </source>
</reference>
<gene>
    <name evidence="1" type="ORF">ACFP1C_00395</name>
</gene>
<dbReference type="RefSeq" id="WP_125686677.1">
    <property type="nucleotide sequence ID" value="NZ_JBHSSI010000004.1"/>
</dbReference>
<comment type="caution">
    <text evidence="1">The sequence shown here is derived from an EMBL/GenBank/DDBJ whole genome shotgun (WGS) entry which is preliminary data.</text>
</comment>
<sequence length="87" mass="9919">MAEEQKTQIDPDTFAYQALSTIHFRESVDYEAQLKERLTVFLMAKYLVDDFNHLEDQSFAASDAAGVTLSKLGFNDLLAKISELNHY</sequence>
<proteinExistence type="predicted"/>
<dbReference type="Proteomes" id="UP001596283">
    <property type="component" value="Unassembled WGS sequence"/>
</dbReference>
<evidence type="ECO:0000313" key="2">
    <source>
        <dbReference type="Proteomes" id="UP001596283"/>
    </source>
</evidence>
<keyword evidence="2" id="KW-1185">Reference proteome</keyword>
<accession>A0ABW1TDB6</accession>
<protein>
    <submittedName>
        <fullName evidence="1">Uncharacterized protein</fullName>
    </submittedName>
</protein>
<name>A0ABW1TDB6_9LACO</name>
<evidence type="ECO:0000313" key="1">
    <source>
        <dbReference type="EMBL" id="MFC6259396.1"/>
    </source>
</evidence>